<dbReference type="InterPro" id="IPR002575">
    <property type="entry name" value="Aminoglycoside_PTrfase"/>
</dbReference>
<evidence type="ECO:0000259" key="1">
    <source>
        <dbReference type="Pfam" id="PF01636"/>
    </source>
</evidence>
<keyword evidence="3" id="KW-1185">Reference proteome</keyword>
<dbReference type="Gene3D" id="3.30.200.20">
    <property type="entry name" value="Phosphorylase Kinase, domain 1"/>
    <property type="match status" value="1"/>
</dbReference>
<evidence type="ECO:0000313" key="3">
    <source>
        <dbReference type="Proteomes" id="UP000245624"/>
    </source>
</evidence>
<feature type="domain" description="Aminoglycoside phosphotransferase" evidence="1">
    <location>
        <begin position="23"/>
        <end position="243"/>
    </location>
</feature>
<dbReference type="EMBL" id="QGTD01000008">
    <property type="protein sequence ID" value="PWU68277.1"/>
    <property type="molecule type" value="Genomic_DNA"/>
</dbReference>
<dbReference type="InterPro" id="IPR011009">
    <property type="entry name" value="Kinase-like_dom_sf"/>
</dbReference>
<dbReference type="SUPFAM" id="SSF56112">
    <property type="entry name" value="Protein kinase-like (PK-like)"/>
    <property type="match status" value="1"/>
</dbReference>
<dbReference type="AlphaFoldDB" id="A0A317KXQ7"/>
<gene>
    <name evidence="2" type="ORF">DLJ74_07430</name>
</gene>
<accession>A0A317KXQ7</accession>
<proteinExistence type="predicted"/>
<name>A0A317KXQ7_9BACI</name>
<evidence type="ECO:0000313" key="2">
    <source>
        <dbReference type="EMBL" id="PWU68277.1"/>
    </source>
</evidence>
<reference evidence="2 3" key="1">
    <citation type="submission" date="2018-05" db="EMBL/GenBank/DDBJ databases">
        <title>Genomic analysis of Gracilibacillus dipsosauri DD1 reveals novel features of a salt-tolerant amylase.</title>
        <authorList>
            <person name="Deutch C.E."/>
            <person name="Yang S."/>
        </authorList>
    </citation>
    <scope>NUCLEOTIDE SEQUENCE [LARGE SCALE GENOMIC DNA]</scope>
    <source>
        <strain evidence="2 3">DD1</strain>
    </source>
</reference>
<comment type="caution">
    <text evidence="2">The sequence shown here is derived from an EMBL/GenBank/DDBJ whole genome shotgun (WGS) entry which is preliminary data.</text>
</comment>
<organism evidence="2 3">
    <name type="scientific">Gracilibacillus dipsosauri</name>
    <dbReference type="NCBI Taxonomy" id="178340"/>
    <lineage>
        <taxon>Bacteria</taxon>
        <taxon>Bacillati</taxon>
        <taxon>Bacillota</taxon>
        <taxon>Bacilli</taxon>
        <taxon>Bacillales</taxon>
        <taxon>Bacillaceae</taxon>
        <taxon>Gracilibacillus</taxon>
    </lineage>
</organism>
<dbReference type="PANTHER" id="PTHR39179:SF3">
    <property type="entry name" value="COTS-RELATED PROTEIN"/>
    <property type="match status" value="1"/>
</dbReference>
<dbReference type="OrthoDB" id="2379727at2"/>
<protein>
    <recommendedName>
        <fullName evidence="1">Aminoglycoside phosphotransferase domain-containing protein</fullName>
    </recommendedName>
</protein>
<dbReference type="Pfam" id="PF01636">
    <property type="entry name" value="APH"/>
    <property type="match status" value="1"/>
</dbReference>
<sequence length="335" mass="40037">MIDLQPVLDAYQIIPTKVEKVTDRVFKIHTNYRIYALKHTSLSDQQLGHWQAVHHFLDQRKVLGFLPVFFTVAGDPFVTNQQSIFYLMPWVESFPHERPTDEWTSFFHALGKLHASTLQLIELDQQKQNQAEYQAYFHSEMKRNSDELLQYIRLFEAKRFMSPVELQACMYYRDMEWVLEETEKWQQVYLDALEKSDKTSIVLCHGNLDPTHYIMTNNQTYFLNWEHAQMASPVHDLISFLLFNFQYHDCQINKLKEGLRIYFQYIPFGDLEKSQLALQLLSMEKYMHCLKAHNTPNKQTVIYESIRFEKEYRKLLFSIQLSEDLFSTIQQVEMD</sequence>
<dbReference type="InterPro" id="IPR047175">
    <property type="entry name" value="CotS-like"/>
</dbReference>
<dbReference type="PANTHER" id="PTHR39179">
    <property type="entry name" value="SPORE COAT PROTEIN I"/>
    <property type="match status" value="1"/>
</dbReference>
<dbReference type="Proteomes" id="UP000245624">
    <property type="component" value="Unassembled WGS sequence"/>
</dbReference>
<dbReference type="RefSeq" id="WP_054859095.1">
    <property type="nucleotide sequence ID" value="NZ_QGTD01000008.1"/>
</dbReference>
<dbReference type="GO" id="GO:0042601">
    <property type="term" value="C:endospore-forming forespore"/>
    <property type="evidence" value="ECO:0007669"/>
    <property type="project" value="TreeGrafter"/>
</dbReference>
<dbReference type="Gene3D" id="3.90.1200.10">
    <property type="match status" value="1"/>
</dbReference>